<evidence type="ECO:0000313" key="2">
    <source>
        <dbReference type="Proteomes" id="UP001519363"/>
    </source>
</evidence>
<evidence type="ECO:0000313" key="1">
    <source>
        <dbReference type="EMBL" id="MBP2476036.1"/>
    </source>
</evidence>
<dbReference type="EMBL" id="JAGIOO010000001">
    <property type="protein sequence ID" value="MBP2476036.1"/>
    <property type="molecule type" value="Genomic_DNA"/>
</dbReference>
<gene>
    <name evidence="1" type="ORF">JOF53_004908</name>
</gene>
<dbReference type="Proteomes" id="UP001519363">
    <property type="component" value="Unassembled WGS sequence"/>
</dbReference>
<comment type="caution">
    <text evidence="1">The sequence shown here is derived from an EMBL/GenBank/DDBJ whole genome shotgun (WGS) entry which is preliminary data.</text>
</comment>
<evidence type="ECO:0008006" key="3">
    <source>
        <dbReference type="Google" id="ProtNLM"/>
    </source>
</evidence>
<organism evidence="1 2">
    <name type="scientific">Crossiella equi</name>
    <dbReference type="NCBI Taxonomy" id="130796"/>
    <lineage>
        <taxon>Bacteria</taxon>
        <taxon>Bacillati</taxon>
        <taxon>Actinomycetota</taxon>
        <taxon>Actinomycetes</taxon>
        <taxon>Pseudonocardiales</taxon>
        <taxon>Pseudonocardiaceae</taxon>
        <taxon>Crossiella</taxon>
    </lineage>
</organism>
<sequence>MVQRHNTEELRAYAAYLGEVTRQFDQVKSYLHQHGCDKSGFTGLLTILQPGVDLVRGAYDLALDFGQDRMQGSAERMAQTADEYEKTDRKVAQAFEKLTGEVQGVVSV</sequence>
<reference evidence="1 2" key="1">
    <citation type="submission" date="2021-03" db="EMBL/GenBank/DDBJ databases">
        <title>Sequencing the genomes of 1000 actinobacteria strains.</title>
        <authorList>
            <person name="Klenk H.-P."/>
        </authorList>
    </citation>
    <scope>NUCLEOTIDE SEQUENCE [LARGE SCALE GENOMIC DNA]</scope>
    <source>
        <strain evidence="1 2">DSM 44580</strain>
    </source>
</reference>
<accession>A0ABS5AHJ6</accession>
<protein>
    <recommendedName>
        <fullName evidence="3">Phasin protein</fullName>
    </recommendedName>
</protein>
<dbReference type="RefSeq" id="WP_086783060.1">
    <property type="nucleotide sequence ID" value="NZ_JAGIOO010000001.1"/>
</dbReference>
<keyword evidence="2" id="KW-1185">Reference proteome</keyword>
<name>A0ABS5AHJ6_9PSEU</name>
<proteinExistence type="predicted"/>